<accession>A0A1R3V031</accession>
<dbReference type="AlphaFoldDB" id="A0A1R3V031"/>
<dbReference type="Proteomes" id="UP000188388">
    <property type="component" value="Unassembled WGS sequence"/>
</dbReference>
<evidence type="ECO:0000313" key="1">
    <source>
        <dbReference type="EMBL" id="SIT53251.1"/>
    </source>
</evidence>
<protein>
    <submittedName>
        <fullName evidence="1">Uncharacterized protein</fullName>
    </submittedName>
</protein>
<evidence type="ECO:0000313" key="2">
    <source>
        <dbReference type="Proteomes" id="UP000188388"/>
    </source>
</evidence>
<dbReference type="RefSeq" id="WP_077372845.1">
    <property type="nucleotide sequence ID" value="NZ_FTPD01000003.1"/>
</dbReference>
<reference evidence="2" key="1">
    <citation type="submission" date="2017-01" db="EMBL/GenBank/DDBJ databases">
        <authorList>
            <person name="Brunel B."/>
        </authorList>
    </citation>
    <scope>NUCLEOTIDE SEQUENCE [LARGE SCALE GENOMIC DNA]</scope>
</reference>
<dbReference type="EMBL" id="FTPD01000003">
    <property type="protein sequence ID" value="SIT53251.1"/>
    <property type="molecule type" value="Genomic_DNA"/>
</dbReference>
<organism evidence="1 2">
    <name type="scientific">Mesorhizobium prunaredense</name>
    <dbReference type="NCBI Taxonomy" id="1631249"/>
    <lineage>
        <taxon>Bacteria</taxon>
        <taxon>Pseudomonadati</taxon>
        <taxon>Pseudomonadota</taxon>
        <taxon>Alphaproteobacteria</taxon>
        <taxon>Hyphomicrobiales</taxon>
        <taxon>Phyllobacteriaceae</taxon>
        <taxon>Mesorhizobium</taxon>
    </lineage>
</organism>
<gene>
    <name evidence="1" type="ORF">BQ8794_110057</name>
</gene>
<sequence>MEFYASFDQAGAQPDDQIEVYVDDSKTASETRLPMIAEATEKADNDANKVRWVVIKLSGNIEGAAQGLIVI</sequence>
<name>A0A1R3V031_9HYPH</name>
<dbReference type="STRING" id="1631249.BQ8794_110057"/>
<keyword evidence="2" id="KW-1185">Reference proteome</keyword>
<proteinExistence type="predicted"/>